<evidence type="ECO:0000256" key="1">
    <source>
        <dbReference type="SAM" id="Phobius"/>
    </source>
</evidence>
<protein>
    <submittedName>
        <fullName evidence="3 4">Anti-sigma-K factor RskA</fullName>
    </submittedName>
</protein>
<dbReference type="AlphaFoldDB" id="A0A1C3HEQ3"/>
<dbReference type="Proteomes" id="UP000320710">
    <property type="component" value="Unassembled WGS sequence"/>
</dbReference>
<feature type="transmembrane region" description="Helical" evidence="1">
    <location>
        <begin position="85"/>
        <end position="105"/>
    </location>
</feature>
<keyword evidence="1" id="KW-0812">Transmembrane</keyword>
<proteinExistence type="predicted"/>
<reference evidence="4 5" key="2">
    <citation type="submission" date="2019-06" db="EMBL/GenBank/DDBJ databases">
        <authorList>
            <person name="Deangelis K."/>
            <person name="Huntemann M."/>
            <person name="Clum A."/>
            <person name="Pillay M."/>
            <person name="Palaniappan K."/>
            <person name="Varghese N."/>
            <person name="Mikhailova N."/>
            <person name="Stamatis D."/>
            <person name="Reddy T."/>
            <person name="Daum C."/>
            <person name="Shapiro N."/>
            <person name="Ivanova N."/>
            <person name="Kyrpides N."/>
            <person name="Woyke T."/>
        </authorList>
    </citation>
    <scope>NUCLEOTIDE SEQUENCE [LARGE SCALE GENOMIC DNA]</scope>
    <source>
        <strain evidence="4 5">106R</strain>
    </source>
</reference>
<sequence length="216" mass="23708">MNRRESDDMLAAEYALGTLRGNARLHFERRLKTDSVLANQVGKWQSIWSGLDIDITPISPPESVWKRIELNLPRYASPRRRVRNYIAWGLAAGLGALSLSSWFYWRTPELKPLVVLNGTNQGTWVVSSDGQRKIVRITPLGLAAIPDGKSLELWLIPVGHKPVSIGLVNVKGVSQFYLADADLVKGATIAISLEPLGGSPSQQPTGPVLYSGELTL</sequence>
<dbReference type="Pfam" id="PF10099">
    <property type="entry name" value="RskA_C"/>
    <property type="match status" value="1"/>
</dbReference>
<name>A0A1C3HEQ3_SERMA</name>
<reference evidence="3" key="1">
    <citation type="submission" date="2016-05" db="EMBL/GenBank/DDBJ databases">
        <authorList>
            <person name="Cock P.J.A."/>
            <person name="Cock P.J.A."/>
        </authorList>
    </citation>
    <scope>NUCLEOTIDE SEQUENCE</scope>
    <source>
        <strain evidence="3">PWN146_assembly</strain>
    </source>
</reference>
<dbReference type="EMBL" id="LT575490">
    <property type="protein sequence ID" value="SAY43531.1"/>
    <property type="molecule type" value="Genomic_DNA"/>
</dbReference>
<gene>
    <name evidence="4" type="ORF">FHU12_1516</name>
    <name evidence="3" type="ORF">PWN146_02224</name>
</gene>
<dbReference type="GO" id="GO:0005886">
    <property type="term" value="C:plasma membrane"/>
    <property type="evidence" value="ECO:0007669"/>
    <property type="project" value="InterPro"/>
</dbReference>
<reference evidence="4 5" key="3">
    <citation type="submission" date="2019-07" db="EMBL/GenBank/DDBJ databases">
        <title>Investigation of anaerobic lignin degradation for improved lignocellulosic biofuels.</title>
        <authorList>
            <person name="Deangelis K.PhD."/>
        </authorList>
    </citation>
    <scope>NUCLEOTIDE SEQUENCE [LARGE SCALE GENOMIC DNA]</scope>
    <source>
        <strain evidence="4 5">106R</strain>
    </source>
</reference>
<evidence type="ECO:0000259" key="2">
    <source>
        <dbReference type="Pfam" id="PF10099"/>
    </source>
</evidence>
<keyword evidence="1" id="KW-1133">Transmembrane helix</keyword>
<feature type="domain" description="Anti-sigma K factor RskA C-terminal" evidence="2">
    <location>
        <begin position="118"/>
        <end position="208"/>
    </location>
</feature>
<dbReference type="PANTHER" id="PTHR37461:SF1">
    <property type="entry name" value="ANTI-SIGMA-K FACTOR RSKA"/>
    <property type="match status" value="1"/>
</dbReference>
<dbReference type="InterPro" id="IPR051474">
    <property type="entry name" value="Anti-sigma-K/W_factor"/>
</dbReference>
<accession>A0A1C3HEQ3</accession>
<evidence type="ECO:0000313" key="5">
    <source>
        <dbReference type="Proteomes" id="UP000320710"/>
    </source>
</evidence>
<keyword evidence="1" id="KW-0472">Membrane</keyword>
<evidence type="ECO:0000313" key="4">
    <source>
        <dbReference type="EMBL" id="TQI84019.1"/>
    </source>
</evidence>
<organism evidence="3">
    <name type="scientific">Serratia marcescens</name>
    <dbReference type="NCBI Taxonomy" id="615"/>
    <lineage>
        <taxon>Bacteria</taxon>
        <taxon>Pseudomonadati</taxon>
        <taxon>Pseudomonadota</taxon>
        <taxon>Gammaproteobacteria</taxon>
        <taxon>Enterobacterales</taxon>
        <taxon>Yersiniaceae</taxon>
        <taxon>Serratia</taxon>
    </lineage>
</organism>
<dbReference type="PANTHER" id="PTHR37461">
    <property type="entry name" value="ANTI-SIGMA-K FACTOR RSKA"/>
    <property type="match status" value="1"/>
</dbReference>
<dbReference type="EMBL" id="VFMJ01000001">
    <property type="protein sequence ID" value="TQI84019.1"/>
    <property type="molecule type" value="Genomic_DNA"/>
</dbReference>
<dbReference type="InterPro" id="IPR018764">
    <property type="entry name" value="RskA_C"/>
</dbReference>
<dbReference type="GO" id="GO:0016989">
    <property type="term" value="F:sigma factor antagonist activity"/>
    <property type="evidence" value="ECO:0007669"/>
    <property type="project" value="TreeGrafter"/>
</dbReference>
<evidence type="ECO:0000313" key="3">
    <source>
        <dbReference type="EMBL" id="SAY43531.1"/>
    </source>
</evidence>
<dbReference type="RefSeq" id="WP_141968418.1">
    <property type="nucleotide sequence ID" value="NZ_JAENMM010000001.1"/>
</dbReference>
<dbReference type="GO" id="GO:0006417">
    <property type="term" value="P:regulation of translation"/>
    <property type="evidence" value="ECO:0007669"/>
    <property type="project" value="TreeGrafter"/>
</dbReference>